<evidence type="ECO:0000313" key="3">
    <source>
        <dbReference type="Proteomes" id="UP001214576"/>
    </source>
</evidence>
<evidence type="ECO:0000256" key="1">
    <source>
        <dbReference type="SAM" id="MobiDB-lite"/>
    </source>
</evidence>
<keyword evidence="3" id="KW-1185">Reference proteome</keyword>
<feature type="compositionally biased region" description="Polar residues" evidence="1">
    <location>
        <begin position="1"/>
        <end position="15"/>
    </location>
</feature>
<name>A0AAD4U9S5_OVIAM</name>
<feature type="region of interest" description="Disordered" evidence="1">
    <location>
        <begin position="1"/>
        <end position="105"/>
    </location>
</feature>
<dbReference type="Proteomes" id="UP001214576">
    <property type="component" value="Unassembled WGS sequence"/>
</dbReference>
<feature type="compositionally biased region" description="Polar residues" evidence="1">
    <location>
        <begin position="25"/>
        <end position="34"/>
    </location>
</feature>
<feature type="compositionally biased region" description="Basic and acidic residues" evidence="1">
    <location>
        <begin position="46"/>
        <end position="56"/>
    </location>
</feature>
<organism evidence="2 3">
    <name type="scientific">Ovis ammon polii</name>
    <dbReference type="NCBI Taxonomy" id="230172"/>
    <lineage>
        <taxon>Eukaryota</taxon>
        <taxon>Metazoa</taxon>
        <taxon>Chordata</taxon>
        <taxon>Craniata</taxon>
        <taxon>Vertebrata</taxon>
        <taxon>Euteleostomi</taxon>
        <taxon>Mammalia</taxon>
        <taxon>Eutheria</taxon>
        <taxon>Laurasiatheria</taxon>
        <taxon>Artiodactyla</taxon>
        <taxon>Ruminantia</taxon>
        <taxon>Pecora</taxon>
        <taxon>Bovidae</taxon>
        <taxon>Caprinae</taxon>
        <taxon>Ovis</taxon>
    </lineage>
</organism>
<feature type="compositionally biased region" description="Basic and acidic residues" evidence="1">
    <location>
        <begin position="80"/>
        <end position="94"/>
    </location>
</feature>
<protein>
    <submittedName>
        <fullName evidence="2">Uncharacterized protein</fullName>
    </submittedName>
</protein>
<reference evidence="2" key="1">
    <citation type="submission" date="2022-03" db="EMBL/GenBank/DDBJ databases">
        <title>Genomic analyses of argali, domestic sheep and their hybrids provide insights into chromosomal evolution, heterosis and genetic basis of agronomic traits.</title>
        <authorList>
            <person name="Li M."/>
        </authorList>
    </citation>
    <scope>NUCLEOTIDE SEQUENCE</scope>
    <source>
        <strain evidence="2">CAU-MHL-2022a</strain>
        <tissue evidence="2">Skin</tissue>
    </source>
</reference>
<dbReference type="AlphaFoldDB" id="A0AAD4U9S5"/>
<accession>A0AAD4U9S5</accession>
<comment type="caution">
    <text evidence="2">The sequence shown here is derived from an EMBL/GenBank/DDBJ whole genome shotgun (WGS) entry which is preliminary data.</text>
</comment>
<proteinExistence type="predicted"/>
<evidence type="ECO:0000313" key="2">
    <source>
        <dbReference type="EMBL" id="KAI4542612.1"/>
    </source>
</evidence>
<sequence>MQLRLSPTASVAQRQHTVHDKADGTRTQGETPGRQTGWDPTTRVPASRDDYGKAAEHNVSSQEVHSHLTRFAVSAALPRGGRERSSGREDEPPARRRQPLRARGGWLLPRFRQGLVKAMGFCV</sequence>
<dbReference type="EMBL" id="JAKZEL010000007">
    <property type="protein sequence ID" value="KAI4542612.1"/>
    <property type="molecule type" value="Genomic_DNA"/>
</dbReference>
<gene>
    <name evidence="2" type="ORF">MG293_007991</name>
</gene>